<dbReference type="STRING" id="573729.G2QEP3"/>
<dbReference type="GeneID" id="11507697"/>
<dbReference type="InterPro" id="IPR036397">
    <property type="entry name" value="RNaseH_sf"/>
</dbReference>
<organism evidence="2 3">
    <name type="scientific">Thermothelomyces thermophilus (strain ATCC 42464 / BCRC 31852 / DSM 1799)</name>
    <name type="common">Sporotrichum thermophile</name>
    <dbReference type="NCBI Taxonomy" id="573729"/>
    <lineage>
        <taxon>Eukaryota</taxon>
        <taxon>Fungi</taxon>
        <taxon>Dikarya</taxon>
        <taxon>Ascomycota</taxon>
        <taxon>Pezizomycotina</taxon>
        <taxon>Sordariomycetes</taxon>
        <taxon>Sordariomycetidae</taxon>
        <taxon>Sordariales</taxon>
        <taxon>Chaetomiaceae</taxon>
        <taxon>Thermothelomyces</taxon>
    </lineage>
</organism>
<dbReference type="eggNOG" id="ENOG502S0N6">
    <property type="taxonomic scope" value="Eukaryota"/>
</dbReference>
<dbReference type="PANTHER" id="PTHR43040:SF1">
    <property type="entry name" value="RIBONUCLEASE D"/>
    <property type="match status" value="1"/>
</dbReference>
<sequence>MAILDSRDLVDTAAAVSALVDVLYAQPTAPPSLYVDLEGINLSRYGSISILQIYVRPLDQAYLVDIHTLGRTAFCTPGGAYTASAGRTLRDLLEDEAVAKVFFDVRNDSDALYSHFGVRLEGVVDLQLMELATRPAPAVRPRNVFVSGLAKCIERDGVLAPAERVAWAAAKDRGRRLFAPELGGTYSVFNQRPLTEEVWLYSVQDVRFLPRLWALYDARLRRKPGWEHKVRDAARDRVAQSQTPSFDGKGRHMALPPDGWF</sequence>
<dbReference type="KEGG" id="mtm:MYCTH_2304497"/>
<protein>
    <recommendedName>
        <fullName evidence="1">3'-5' exonuclease domain-containing protein</fullName>
    </recommendedName>
</protein>
<dbReference type="RefSeq" id="XP_003663071.1">
    <property type="nucleotide sequence ID" value="XM_003663023.1"/>
</dbReference>
<dbReference type="GO" id="GO:0003676">
    <property type="term" value="F:nucleic acid binding"/>
    <property type="evidence" value="ECO:0007669"/>
    <property type="project" value="InterPro"/>
</dbReference>
<dbReference type="AlphaFoldDB" id="G2QEP3"/>
<dbReference type="GO" id="GO:0008408">
    <property type="term" value="F:3'-5' exonuclease activity"/>
    <property type="evidence" value="ECO:0007669"/>
    <property type="project" value="InterPro"/>
</dbReference>
<name>G2QEP3_THET4</name>
<dbReference type="Pfam" id="PF01612">
    <property type="entry name" value="DNA_pol_A_exo1"/>
    <property type="match status" value="1"/>
</dbReference>
<evidence type="ECO:0000313" key="3">
    <source>
        <dbReference type="Proteomes" id="UP000007322"/>
    </source>
</evidence>
<dbReference type="Proteomes" id="UP000007322">
    <property type="component" value="Chromosome 3"/>
</dbReference>
<feature type="domain" description="3'-5' exonuclease" evidence="1">
    <location>
        <begin position="10"/>
        <end position="130"/>
    </location>
</feature>
<reference evidence="2 3" key="1">
    <citation type="journal article" date="2011" name="Nat. Biotechnol.">
        <title>Comparative genomic analysis of the thermophilic biomass-degrading fungi Myceliophthora thermophila and Thielavia terrestris.</title>
        <authorList>
            <person name="Berka R.M."/>
            <person name="Grigoriev I.V."/>
            <person name="Otillar R."/>
            <person name="Salamov A."/>
            <person name="Grimwood J."/>
            <person name="Reid I."/>
            <person name="Ishmael N."/>
            <person name="John T."/>
            <person name="Darmond C."/>
            <person name="Moisan M.-C."/>
            <person name="Henrissat B."/>
            <person name="Coutinho P.M."/>
            <person name="Lombard V."/>
            <person name="Natvig D.O."/>
            <person name="Lindquist E."/>
            <person name="Schmutz J."/>
            <person name="Lucas S."/>
            <person name="Harris P."/>
            <person name="Powlowski J."/>
            <person name="Bellemare A."/>
            <person name="Taylor D."/>
            <person name="Butler G."/>
            <person name="de Vries R.P."/>
            <person name="Allijn I.E."/>
            <person name="van den Brink J."/>
            <person name="Ushinsky S."/>
            <person name="Storms R."/>
            <person name="Powell A.J."/>
            <person name="Paulsen I.T."/>
            <person name="Elbourne L.D.H."/>
            <person name="Baker S.E."/>
            <person name="Magnuson J."/>
            <person name="LaBoissiere S."/>
            <person name="Clutterbuck A.J."/>
            <person name="Martinez D."/>
            <person name="Wogulis M."/>
            <person name="de Leon A.L."/>
            <person name="Rey M.W."/>
            <person name="Tsang A."/>
        </authorList>
    </citation>
    <scope>NUCLEOTIDE SEQUENCE [LARGE SCALE GENOMIC DNA]</scope>
    <source>
        <strain evidence="3">ATCC 42464 / BCRC 31852 / DSM 1799</strain>
    </source>
</reference>
<dbReference type="HOGENOM" id="CLU_061834_1_1_1"/>
<dbReference type="InterPro" id="IPR012337">
    <property type="entry name" value="RNaseH-like_sf"/>
</dbReference>
<accession>G2QEP3</accession>
<dbReference type="InterPro" id="IPR002562">
    <property type="entry name" value="3'-5'_exonuclease_dom"/>
</dbReference>
<dbReference type="GO" id="GO:0006139">
    <property type="term" value="P:nucleobase-containing compound metabolic process"/>
    <property type="evidence" value="ECO:0007669"/>
    <property type="project" value="InterPro"/>
</dbReference>
<proteinExistence type="predicted"/>
<evidence type="ECO:0000313" key="2">
    <source>
        <dbReference type="EMBL" id="AEO57826.1"/>
    </source>
</evidence>
<dbReference type="PANTHER" id="PTHR43040">
    <property type="entry name" value="RIBONUCLEASE D"/>
    <property type="match status" value="1"/>
</dbReference>
<dbReference type="Gene3D" id="3.30.420.10">
    <property type="entry name" value="Ribonuclease H-like superfamily/Ribonuclease H"/>
    <property type="match status" value="1"/>
</dbReference>
<dbReference type="InParanoid" id="G2QEP3"/>
<dbReference type="EMBL" id="CP003004">
    <property type="protein sequence ID" value="AEO57826.1"/>
    <property type="molecule type" value="Genomic_DNA"/>
</dbReference>
<gene>
    <name evidence="2" type="ORF">MYCTH_2304497</name>
</gene>
<keyword evidence="3" id="KW-1185">Reference proteome</keyword>
<dbReference type="OrthoDB" id="26838at2759"/>
<dbReference type="OMA" id="GSHEVFN"/>
<dbReference type="VEuPathDB" id="FungiDB:MYCTH_2304497"/>
<dbReference type="SUPFAM" id="SSF53098">
    <property type="entry name" value="Ribonuclease H-like"/>
    <property type="match status" value="1"/>
</dbReference>
<evidence type="ECO:0000259" key="1">
    <source>
        <dbReference type="Pfam" id="PF01612"/>
    </source>
</evidence>